<feature type="transmembrane region" description="Helical" evidence="1">
    <location>
        <begin position="131"/>
        <end position="152"/>
    </location>
</feature>
<keyword evidence="1" id="KW-1133">Transmembrane helix</keyword>
<dbReference type="Pfam" id="PF11667">
    <property type="entry name" value="DUF3267"/>
    <property type="match status" value="1"/>
</dbReference>
<evidence type="ECO:0000313" key="3">
    <source>
        <dbReference type="Proteomes" id="UP000244956"/>
    </source>
</evidence>
<keyword evidence="1" id="KW-0472">Membrane</keyword>
<proteinExistence type="predicted"/>
<protein>
    <submittedName>
        <fullName evidence="2">DUF3267 domain-containing protein</fullName>
    </submittedName>
</protein>
<dbReference type="InterPro" id="IPR021683">
    <property type="entry name" value="DUF3267"/>
</dbReference>
<dbReference type="AlphaFoldDB" id="A0A2U2B7W9"/>
<reference evidence="2 3" key="1">
    <citation type="submission" date="2018-05" db="EMBL/GenBank/DDBJ databases">
        <title>Marinilabilia rubrum sp. nov., isolated from saltern sediment.</title>
        <authorList>
            <person name="Zhang R."/>
        </authorList>
    </citation>
    <scope>NUCLEOTIDE SEQUENCE [LARGE SCALE GENOMIC DNA]</scope>
    <source>
        <strain evidence="2 3">WTE16</strain>
    </source>
</reference>
<gene>
    <name evidence="2" type="ORF">DDZ16_11205</name>
</gene>
<sequence>MTEISLTIEETARKAAGFILPVLFATGIPFFVIYGLHPFYEWSFAGVFQFIFILVVGIPVHELLHGIVFGAFAHGGYKSVKFGLDRSTYTPYCHCKAPIRVQYYRIGAIMPLFVLGVTPFVFSLFNGSFGWWLFGYFYIIAAGGDLVALKMLKKIPGHRKVLDHPEKMGFYILD</sequence>
<evidence type="ECO:0000313" key="2">
    <source>
        <dbReference type="EMBL" id="PWD99158.1"/>
    </source>
</evidence>
<dbReference type="RefSeq" id="WP_109264560.1">
    <property type="nucleotide sequence ID" value="NZ_QEWP01000008.1"/>
</dbReference>
<dbReference type="Proteomes" id="UP000244956">
    <property type="component" value="Unassembled WGS sequence"/>
</dbReference>
<feature type="transmembrane region" description="Helical" evidence="1">
    <location>
        <begin position="106"/>
        <end position="125"/>
    </location>
</feature>
<keyword evidence="1" id="KW-0812">Transmembrane</keyword>
<dbReference type="OrthoDB" id="9789112at2"/>
<organism evidence="2 3">
    <name type="scientific">Marinilabilia rubra</name>
    <dbReference type="NCBI Taxonomy" id="2162893"/>
    <lineage>
        <taxon>Bacteria</taxon>
        <taxon>Pseudomonadati</taxon>
        <taxon>Bacteroidota</taxon>
        <taxon>Bacteroidia</taxon>
        <taxon>Marinilabiliales</taxon>
        <taxon>Marinilabiliaceae</taxon>
        <taxon>Marinilabilia</taxon>
    </lineage>
</organism>
<feature type="transmembrane region" description="Helical" evidence="1">
    <location>
        <begin position="15"/>
        <end position="36"/>
    </location>
</feature>
<keyword evidence="3" id="KW-1185">Reference proteome</keyword>
<comment type="caution">
    <text evidence="2">The sequence shown here is derived from an EMBL/GenBank/DDBJ whole genome shotgun (WGS) entry which is preliminary data.</text>
</comment>
<name>A0A2U2B7W9_9BACT</name>
<dbReference type="EMBL" id="QEWP01000008">
    <property type="protein sequence ID" value="PWD99158.1"/>
    <property type="molecule type" value="Genomic_DNA"/>
</dbReference>
<evidence type="ECO:0000256" key="1">
    <source>
        <dbReference type="SAM" id="Phobius"/>
    </source>
</evidence>
<accession>A0A2U2B7W9</accession>